<evidence type="ECO:0000313" key="3">
    <source>
        <dbReference type="Proteomes" id="UP001172457"/>
    </source>
</evidence>
<name>A0AA38SSI7_9ASTR</name>
<comment type="caution">
    <text evidence="2">The sequence shown here is derived from an EMBL/GenBank/DDBJ whole genome shotgun (WGS) entry which is preliminary data.</text>
</comment>
<sequence>MDLFGSVNVQSLGGKKYTLVIVDEYSRYTWVFFLRSKSDVPEEIILFVKKMEKLNKLIVRSIRSDHGTEFKNGTLETFFEHVNVDCRGITIGVKSYADKRRRTIEFHPGD</sequence>
<dbReference type="PROSITE" id="PS50994">
    <property type="entry name" value="INTEGRASE"/>
    <property type="match status" value="1"/>
</dbReference>
<dbReference type="PANTHER" id="PTHR42648:SF32">
    <property type="entry name" value="RIBONUCLEASE H-LIKE DOMAIN, GAG-PRE-INTEGRASE DOMAIN PROTEIN-RELATED"/>
    <property type="match status" value="1"/>
</dbReference>
<dbReference type="InterPro" id="IPR039537">
    <property type="entry name" value="Retrotran_Ty1/copia-like"/>
</dbReference>
<dbReference type="InterPro" id="IPR036397">
    <property type="entry name" value="RNaseH_sf"/>
</dbReference>
<dbReference type="SUPFAM" id="SSF53098">
    <property type="entry name" value="Ribonuclease H-like"/>
    <property type="match status" value="1"/>
</dbReference>
<evidence type="ECO:0000313" key="2">
    <source>
        <dbReference type="EMBL" id="KAJ9544128.1"/>
    </source>
</evidence>
<proteinExistence type="predicted"/>
<dbReference type="EMBL" id="JARYMX010000006">
    <property type="protein sequence ID" value="KAJ9544128.1"/>
    <property type="molecule type" value="Genomic_DNA"/>
</dbReference>
<dbReference type="InterPro" id="IPR012337">
    <property type="entry name" value="RNaseH-like_sf"/>
</dbReference>
<gene>
    <name evidence="2" type="ORF">OSB04_023835</name>
</gene>
<dbReference type="GO" id="GO:0015074">
    <property type="term" value="P:DNA integration"/>
    <property type="evidence" value="ECO:0007669"/>
    <property type="project" value="InterPro"/>
</dbReference>
<dbReference type="AlphaFoldDB" id="A0AA38SSI7"/>
<dbReference type="Gene3D" id="3.30.420.10">
    <property type="entry name" value="Ribonuclease H-like superfamily/Ribonuclease H"/>
    <property type="match status" value="1"/>
</dbReference>
<reference evidence="2" key="1">
    <citation type="submission" date="2023-03" db="EMBL/GenBank/DDBJ databases">
        <title>Chromosome-scale reference genome and RAD-based genetic map of yellow starthistle (Centaurea solstitialis) reveal putative structural variation and QTLs associated with invader traits.</title>
        <authorList>
            <person name="Reatini B."/>
            <person name="Cang F.A."/>
            <person name="Jiang Q."/>
            <person name="Mckibben M.T.W."/>
            <person name="Barker M.S."/>
            <person name="Rieseberg L.H."/>
            <person name="Dlugosch K.M."/>
        </authorList>
    </citation>
    <scope>NUCLEOTIDE SEQUENCE</scope>
    <source>
        <strain evidence="2">CAN-66</strain>
        <tissue evidence="2">Leaf</tissue>
    </source>
</reference>
<protein>
    <recommendedName>
        <fullName evidence="1">Integrase catalytic domain-containing protein</fullName>
    </recommendedName>
</protein>
<dbReference type="PANTHER" id="PTHR42648">
    <property type="entry name" value="TRANSPOSASE, PUTATIVE-RELATED"/>
    <property type="match status" value="1"/>
</dbReference>
<keyword evidence="3" id="KW-1185">Reference proteome</keyword>
<dbReference type="Pfam" id="PF00665">
    <property type="entry name" value="rve"/>
    <property type="match status" value="1"/>
</dbReference>
<dbReference type="GO" id="GO:0003676">
    <property type="term" value="F:nucleic acid binding"/>
    <property type="evidence" value="ECO:0007669"/>
    <property type="project" value="InterPro"/>
</dbReference>
<accession>A0AA38SSI7</accession>
<dbReference type="InterPro" id="IPR001584">
    <property type="entry name" value="Integrase_cat-core"/>
</dbReference>
<organism evidence="2 3">
    <name type="scientific">Centaurea solstitialis</name>
    <name type="common">yellow star-thistle</name>
    <dbReference type="NCBI Taxonomy" id="347529"/>
    <lineage>
        <taxon>Eukaryota</taxon>
        <taxon>Viridiplantae</taxon>
        <taxon>Streptophyta</taxon>
        <taxon>Embryophyta</taxon>
        <taxon>Tracheophyta</taxon>
        <taxon>Spermatophyta</taxon>
        <taxon>Magnoliopsida</taxon>
        <taxon>eudicotyledons</taxon>
        <taxon>Gunneridae</taxon>
        <taxon>Pentapetalae</taxon>
        <taxon>asterids</taxon>
        <taxon>campanulids</taxon>
        <taxon>Asterales</taxon>
        <taxon>Asteraceae</taxon>
        <taxon>Carduoideae</taxon>
        <taxon>Cardueae</taxon>
        <taxon>Centaureinae</taxon>
        <taxon>Centaurea</taxon>
    </lineage>
</organism>
<feature type="domain" description="Integrase catalytic" evidence="1">
    <location>
        <begin position="1"/>
        <end position="85"/>
    </location>
</feature>
<dbReference type="Proteomes" id="UP001172457">
    <property type="component" value="Chromosome 6"/>
</dbReference>
<evidence type="ECO:0000259" key="1">
    <source>
        <dbReference type="PROSITE" id="PS50994"/>
    </source>
</evidence>